<proteinExistence type="predicted"/>
<organism evidence="1">
    <name type="scientific">Arundo donax</name>
    <name type="common">Giant reed</name>
    <name type="synonym">Donax arundinaceus</name>
    <dbReference type="NCBI Taxonomy" id="35708"/>
    <lineage>
        <taxon>Eukaryota</taxon>
        <taxon>Viridiplantae</taxon>
        <taxon>Streptophyta</taxon>
        <taxon>Embryophyta</taxon>
        <taxon>Tracheophyta</taxon>
        <taxon>Spermatophyta</taxon>
        <taxon>Magnoliopsida</taxon>
        <taxon>Liliopsida</taxon>
        <taxon>Poales</taxon>
        <taxon>Poaceae</taxon>
        <taxon>PACMAD clade</taxon>
        <taxon>Arundinoideae</taxon>
        <taxon>Arundineae</taxon>
        <taxon>Arundo</taxon>
    </lineage>
</organism>
<protein>
    <submittedName>
        <fullName evidence="1">Uncharacterized protein</fullName>
    </submittedName>
</protein>
<name>A0A0A9C418_ARUDO</name>
<dbReference type="AlphaFoldDB" id="A0A0A9C418"/>
<evidence type="ECO:0000313" key="1">
    <source>
        <dbReference type="EMBL" id="JAD66292.1"/>
    </source>
</evidence>
<accession>A0A0A9C418</accession>
<sequence>MLNICPWREDECNLNMHKNSHYMTASRKTLMELLL</sequence>
<reference evidence="1" key="1">
    <citation type="submission" date="2014-09" db="EMBL/GenBank/DDBJ databases">
        <authorList>
            <person name="Magalhaes I.L.F."/>
            <person name="Oliveira U."/>
            <person name="Santos F.R."/>
            <person name="Vidigal T.H.D.A."/>
            <person name="Brescovit A.D."/>
            <person name="Santos A.J."/>
        </authorList>
    </citation>
    <scope>NUCLEOTIDE SEQUENCE</scope>
    <source>
        <tissue evidence="1">Shoot tissue taken approximately 20 cm above the soil surface</tissue>
    </source>
</reference>
<reference evidence="1" key="2">
    <citation type="journal article" date="2015" name="Data Brief">
        <title>Shoot transcriptome of the giant reed, Arundo donax.</title>
        <authorList>
            <person name="Barrero R.A."/>
            <person name="Guerrero F.D."/>
            <person name="Moolhuijzen P."/>
            <person name="Goolsby J.A."/>
            <person name="Tidwell J."/>
            <person name="Bellgard S.E."/>
            <person name="Bellgard M.I."/>
        </authorList>
    </citation>
    <scope>NUCLEOTIDE SEQUENCE</scope>
    <source>
        <tissue evidence="1">Shoot tissue taken approximately 20 cm above the soil surface</tissue>
    </source>
</reference>
<dbReference type="EMBL" id="GBRH01231603">
    <property type="protein sequence ID" value="JAD66292.1"/>
    <property type="molecule type" value="Transcribed_RNA"/>
</dbReference>